<feature type="site" description="Electron transfer via tryptophanyl radical" evidence="5">
    <location>
        <position position="260"/>
    </location>
</feature>
<dbReference type="InterPro" id="IPR005101">
    <property type="entry name" value="Cryptochr/Photolyase_FAD-bd"/>
</dbReference>
<dbReference type="STRING" id="1431546.CAQU_00190"/>
<evidence type="ECO:0000313" key="9">
    <source>
        <dbReference type="Proteomes" id="UP000185478"/>
    </source>
</evidence>
<keyword evidence="1 4" id="KW-0285">Flavoprotein</keyword>
<dbReference type="GO" id="GO:0009416">
    <property type="term" value="P:response to light stimulus"/>
    <property type="evidence" value="ECO:0007669"/>
    <property type="project" value="TreeGrafter"/>
</dbReference>
<dbReference type="PROSITE" id="PS51645">
    <property type="entry name" value="PHR_CRY_ALPHA_BETA"/>
    <property type="match status" value="1"/>
</dbReference>
<dbReference type="GO" id="GO:0003904">
    <property type="term" value="F:deoxyribodipyrimidine photo-lyase activity"/>
    <property type="evidence" value="ECO:0007669"/>
    <property type="project" value="TreeGrafter"/>
</dbReference>
<dbReference type="Pfam" id="PF00875">
    <property type="entry name" value="DNA_photolyase"/>
    <property type="match status" value="1"/>
</dbReference>
<keyword evidence="9" id="KW-1185">Reference proteome</keyword>
<feature type="domain" description="Photolyase/cryptochrome alpha/beta" evidence="7">
    <location>
        <begin position="1"/>
        <end position="121"/>
    </location>
</feature>
<dbReference type="InterPro" id="IPR002081">
    <property type="entry name" value="Cryptochrome/DNA_photolyase_1"/>
</dbReference>
<feature type="binding site" evidence="4">
    <location>
        <begin position="326"/>
        <end position="328"/>
    </location>
    <ligand>
        <name>FAD</name>
        <dbReference type="ChEBI" id="CHEBI:57692"/>
    </ligand>
</feature>
<name>A0A1L7CD54_9CORY</name>
<dbReference type="EMBL" id="CP009245">
    <property type="protein sequence ID" value="APT83768.1"/>
    <property type="molecule type" value="Genomic_DNA"/>
</dbReference>
<evidence type="ECO:0000256" key="1">
    <source>
        <dbReference type="ARBA" id="ARBA00022630"/>
    </source>
</evidence>
<evidence type="ECO:0000313" key="8">
    <source>
        <dbReference type="EMBL" id="APT83768.1"/>
    </source>
</evidence>
<evidence type="ECO:0000256" key="3">
    <source>
        <dbReference type="ARBA" id="ARBA00022991"/>
    </source>
</evidence>
<feature type="binding site" evidence="4">
    <location>
        <begin position="189"/>
        <end position="193"/>
    </location>
    <ligand>
        <name>FAD</name>
        <dbReference type="ChEBI" id="CHEBI:57692"/>
    </ligand>
</feature>
<dbReference type="Proteomes" id="UP000185478">
    <property type="component" value="Chromosome"/>
</dbReference>
<feature type="binding site" evidence="4">
    <location>
        <begin position="229"/>
        <end position="236"/>
    </location>
    <ligand>
        <name>FAD</name>
        <dbReference type="ChEBI" id="CHEBI:57692"/>
    </ligand>
</feature>
<reference evidence="8 9" key="1">
    <citation type="submission" date="2014-08" db="EMBL/GenBank/DDBJ databases">
        <title>Complete genome sequence of Corynebacterium aquilae S-613T(T) (=DSM 44791(T)), isolated from the choana of a healthy golden eagle.</title>
        <authorList>
            <person name="Ruckert C."/>
            <person name="Albersmeier A."/>
            <person name="Winkler A."/>
            <person name="Kalinowski J."/>
        </authorList>
    </citation>
    <scope>NUCLEOTIDE SEQUENCE [LARGE SCALE GENOMIC DNA]</scope>
    <source>
        <strain evidence="8 9">S-613</strain>
    </source>
</reference>
<dbReference type="InterPro" id="IPR036134">
    <property type="entry name" value="Crypto/Photolyase_FAD-like_sf"/>
</dbReference>
<evidence type="ECO:0000256" key="6">
    <source>
        <dbReference type="RuleBase" id="RU004182"/>
    </source>
</evidence>
<keyword evidence="3 6" id="KW-0157">Chromophore</keyword>
<dbReference type="AlphaFoldDB" id="A0A1L7CD54"/>
<comment type="similarity">
    <text evidence="6">Belongs to the DNA photolyase family.</text>
</comment>
<dbReference type="PANTHER" id="PTHR11455:SF9">
    <property type="entry name" value="CRYPTOCHROME CIRCADIAN CLOCK 5 ISOFORM X1"/>
    <property type="match status" value="1"/>
</dbReference>
<dbReference type="Gene3D" id="1.10.579.10">
    <property type="entry name" value="DNA Cyclobutane Dipyrimidine Photolyase, subunit A, domain 3"/>
    <property type="match status" value="1"/>
</dbReference>
<dbReference type="GO" id="GO:0006950">
    <property type="term" value="P:response to stress"/>
    <property type="evidence" value="ECO:0007669"/>
    <property type="project" value="UniProtKB-ARBA"/>
</dbReference>
<dbReference type="InterPro" id="IPR018394">
    <property type="entry name" value="DNA_photolyase_1_CS_C"/>
</dbReference>
<proteinExistence type="inferred from homology"/>
<feature type="site" description="Electron transfer via tryptophanyl radical" evidence="5">
    <location>
        <position position="336"/>
    </location>
</feature>
<dbReference type="SUPFAM" id="SSF52425">
    <property type="entry name" value="Cryptochrome/photolyase, N-terminal domain"/>
    <property type="match status" value="1"/>
</dbReference>
<evidence type="ECO:0000256" key="4">
    <source>
        <dbReference type="PIRSR" id="PIRSR602081-1"/>
    </source>
</evidence>
<gene>
    <name evidence="8" type="ORF">CAQU_00190</name>
</gene>
<dbReference type="KEGG" id="caqu:CAQU_00190"/>
<feature type="binding site" evidence="4">
    <location>
        <position position="226"/>
    </location>
    <ligand>
        <name>FAD</name>
        <dbReference type="ChEBI" id="CHEBI:57692"/>
    </ligand>
</feature>
<evidence type="ECO:0000256" key="5">
    <source>
        <dbReference type="PIRSR" id="PIRSR602081-2"/>
    </source>
</evidence>
<dbReference type="PROSITE" id="PS00394">
    <property type="entry name" value="DNA_PHOTOLYASES_1_1"/>
    <property type="match status" value="1"/>
</dbReference>
<comment type="cofactor">
    <cofactor evidence="4">
        <name>FAD</name>
        <dbReference type="ChEBI" id="CHEBI:57692"/>
    </cofactor>
    <text evidence="4">Binds 1 FAD per subunit.</text>
</comment>
<dbReference type="InterPro" id="IPR006050">
    <property type="entry name" value="DNA_photolyase_N"/>
</dbReference>
<dbReference type="PRINTS" id="PR00147">
    <property type="entry name" value="DNAPHOTLYASE"/>
</dbReference>
<dbReference type="GO" id="GO:0071949">
    <property type="term" value="F:FAD binding"/>
    <property type="evidence" value="ECO:0007669"/>
    <property type="project" value="TreeGrafter"/>
</dbReference>
<feature type="site" description="Electron transfer via tryptophanyl radical" evidence="5">
    <location>
        <position position="313"/>
    </location>
</feature>
<protein>
    <recommendedName>
        <fullName evidence="7">Photolyase/cryptochrome alpha/beta domain-containing protein</fullName>
    </recommendedName>
</protein>
<feature type="binding site" evidence="4">
    <location>
        <position position="177"/>
    </location>
    <ligand>
        <name>FAD</name>
        <dbReference type="ChEBI" id="CHEBI:57692"/>
    </ligand>
</feature>
<dbReference type="Pfam" id="PF03441">
    <property type="entry name" value="FAD_binding_7"/>
    <property type="match status" value="1"/>
</dbReference>
<dbReference type="Gene3D" id="3.40.50.620">
    <property type="entry name" value="HUPs"/>
    <property type="match status" value="1"/>
</dbReference>
<dbReference type="GO" id="GO:0003677">
    <property type="term" value="F:DNA binding"/>
    <property type="evidence" value="ECO:0007669"/>
    <property type="project" value="TreeGrafter"/>
</dbReference>
<evidence type="ECO:0000259" key="7">
    <source>
        <dbReference type="PROSITE" id="PS51645"/>
    </source>
</evidence>
<dbReference type="PROSITE" id="PS00691">
    <property type="entry name" value="DNA_PHOTOLYASES_1_2"/>
    <property type="match status" value="1"/>
</dbReference>
<dbReference type="PANTHER" id="PTHR11455">
    <property type="entry name" value="CRYPTOCHROME"/>
    <property type="match status" value="1"/>
</dbReference>
<evidence type="ECO:0000256" key="2">
    <source>
        <dbReference type="ARBA" id="ARBA00022827"/>
    </source>
</evidence>
<dbReference type="Gene3D" id="1.25.40.80">
    <property type="match status" value="1"/>
</dbReference>
<dbReference type="InterPro" id="IPR014729">
    <property type="entry name" value="Rossmann-like_a/b/a_fold"/>
</dbReference>
<sequence length="417" mass="46697">MRNDLRAFDHPALEISRAGRTAIYIHPTHASPARRALLDQTVKELRGQLDLTVVDAPTEDEVADRWATTAKILRDFARAKGADTITVSADFTPRGLARDKVVAQTLAADGITLTAIGTAYAVPPGTLLTGKGENYKVFTPFYNAWSACGADAPSSRPQDCSAWRHWESFRTERLEGYKDNRDIPAIDGTSRISAYLAIGALHPRSLLASLADTPDAVASAEDRTAFARELAFREFYADFVYHRPETTREDVNPRFAAFRWNTPGDDLEVWKQGMTGFPIVDAGMRQLKETGWMHNRVRMLVASFLTKDLHLPWQVGAQHFKNLLVDYDPAINQHSWQWCAGTGTDASPYFRIFNPMTQGKKFDPDATYIKRWVPELSHTPAADIHALRNLPAAYPRPMVDHAEERTVALARYEEVKG</sequence>
<organism evidence="8 9">
    <name type="scientific">Corynebacterium aquilae DSM 44791</name>
    <dbReference type="NCBI Taxonomy" id="1431546"/>
    <lineage>
        <taxon>Bacteria</taxon>
        <taxon>Bacillati</taxon>
        <taxon>Actinomycetota</taxon>
        <taxon>Actinomycetes</taxon>
        <taxon>Mycobacteriales</taxon>
        <taxon>Corynebacteriaceae</taxon>
        <taxon>Corynebacterium</taxon>
    </lineage>
</organism>
<accession>A0A1L7CD54</accession>
<dbReference type="GO" id="GO:0006139">
    <property type="term" value="P:nucleobase-containing compound metabolic process"/>
    <property type="evidence" value="ECO:0007669"/>
    <property type="project" value="UniProtKB-ARBA"/>
</dbReference>
<dbReference type="InterPro" id="IPR036155">
    <property type="entry name" value="Crypto/Photolyase_N_sf"/>
</dbReference>
<dbReference type="SUPFAM" id="SSF48173">
    <property type="entry name" value="Cryptochrome/photolyase FAD-binding domain"/>
    <property type="match status" value="1"/>
</dbReference>
<keyword evidence="2 4" id="KW-0274">FAD</keyword>